<dbReference type="AlphaFoldDB" id="A0A1E1MUU3"/>
<dbReference type="Proteomes" id="UP000177625">
    <property type="component" value="Unassembled WGS sequence"/>
</dbReference>
<evidence type="ECO:0008006" key="3">
    <source>
        <dbReference type="Google" id="ProtNLM"/>
    </source>
</evidence>
<sequence>MLDRDTPVELLLPEDNTLALKVICAVLHHRNNEVPQTLAATDVLGVAVAADKYDCVDALKFASGVWLLPGEIEAKDLILLTAAAYLFQNAKAFKEITRELILIYDRPYLALSYEEVESAMNWRVFCLLEGQ</sequence>
<proteinExistence type="predicted"/>
<name>A0A1E1MUU3_RHYSE</name>
<evidence type="ECO:0000313" key="2">
    <source>
        <dbReference type="Proteomes" id="UP000177625"/>
    </source>
</evidence>
<gene>
    <name evidence="1" type="ORF">RSE6_14251</name>
</gene>
<dbReference type="EMBL" id="FJVC01000643">
    <property type="protein sequence ID" value="CZT52858.1"/>
    <property type="molecule type" value="Genomic_DNA"/>
</dbReference>
<keyword evidence="2" id="KW-1185">Reference proteome</keyword>
<evidence type="ECO:0000313" key="1">
    <source>
        <dbReference type="EMBL" id="CZT52858.1"/>
    </source>
</evidence>
<reference evidence="2" key="1">
    <citation type="submission" date="2016-03" db="EMBL/GenBank/DDBJ databases">
        <authorList>
            <person name="Guldener U."/>
        </authorList>
    </citation>
    <scope>NUCLEOTIDE SEQUENCE [LARGE SCALE GENOMIC DNA]</scope>
</reference>
<protein>
    <recommendedName>
        <fullName evidence="3">BTB domain-containing protein</fullName>
    </recommendedName>
</protein>
<accession>A0A1E1MUU3</accession>
<organism evidence="1 2">
    <name type="scientific">Rhynchosporium secalis</name>
    <name type="common">Barley scald fungus</name>
    <dbReference type="NCBI Taxonomy" id="38038"/>
    <lineage>
        <taxon>Eukaryota</taxon>
        <taxon>Fungi</taxon>
        <taxon>Dikarya</taxon>
        <taxon>Ascomycota</taxon>
        <taxon>Pezizomycotina</taxon>
        <taxon>Leotiomycetes</taxon>
        <taxon>Helotiales</taxon>
        <taxon>Ploettnerulaceae</taxon>
        <taxon>Rhynchosporium</taxon>
    </lineage>
</organism>